<keyword evidence="2" id="KW-1185">Reference proteome</keyword>
<gene>
    <name evidence="1" type="ORF">F6X38_09705</name>
</gene>
<dbReference type="AlphaFoldDB" id="A0A7V7PPW3"/>
<evidence type="ECO:0000313" key="2">
    <source>
        <dbReference type="Proteomes" id="UP000432089"/>
    </source>
</evidence>
<name>A0A7V7PPW3_9HYPH</name>
<dbReference type="EMBL" id="VZDO01000006">
    <property type="protein sequence ID" value="KAB0680075.1"/>
    <property type="molecule type" value="Genomic_DNA"/>
</dbReference>
<proteinExistence type="predicted"/>
<evidence type="ECO:0000313" key="1">
    <source>
        <dbReference type="EMBL" id="KAB0680075.1"/>
    </source>
</evidence>
<reference evidence="1 2" key="1">
    <citation type="submission" date="2019-09" db="EMBL/GenBank/DDBJ databases">
        <title>YIM 132180 draft genome.</title>
        <authorList>
            <person name="Zhang K."/>
        </authorList>
    </citation>
    <scope>NUCLEOTIDE SEQUENCE [LARGE SCALE GENOMIC DNA]</scope>
    <source>
        <strain evidence="1 2">YIM 132180</strain>
    </source>
</reference>
<sequence length="50" mass="5325">MSQFPEYLQIRAPAGTAKALEDAAAREGKRPAQIVREALTARLADTAQAA</sequence>
<dbReference type="Proteomes" id="UP000432089">
    <property type="component" value="Unassembled WGS sequence"/>
</dbReference>
<accession>A0A7V7PPW3</accession>
<organism evidence="1 2">
    <name type="scientific">Plantimonas leprariae</name>
    <dbReference type="NCBI Taxonomy" id="2615207"/>
    <lineage>
        <taxon>Bacteria</taxon>
        <taxon>Pseudomonadati</taxon>
        <taxon>Pseudomonadota</taxon>
        <taxon>Alphaproteobacteria</taxon>
        <taxon>Hyphomicrobiales</taxon>
        <taxon>Aurantimonadaceae</taxon>
        <taxon>Plantimonas</taxon>
    </lineage>
</organism>
<comment type="caution">
    <text evidence="1">The sequence shown here is derived from an EMBL/GenBank/DDBJ whole genome shotgun (WGS) entry which is preliminary data.</text>
</comment>
<protein>
    <submittedName>
        <fullName evidence="1">CopG family transcriptional regulator</fullName>
    </submittedName>
</protein>